<evidence type="ECO:0000256" key="2">
    <source>
        <dbReference type="ARBA" id="ARBA00023169"/>
    </source>
</evidence>
<protein>
    <submittedName>
        <fullName evidence="5">Sugar transferase</fullName>
    </submittedName>
</protein>
<evidence type="ECO:0000313" key="5">
    <source>
        <dbReference type="EMBL" id="EEW24156.1"/>
    </source>
</evidence>
<dbReference type="Proteomes" id="UP000010121">
    <property type="component" value="Unassembled WGS sequence"/>
</dbReference>
<dbReference type="EMBL" id="ACYY01000024">
    <property type="protein sequence ID" value="EEW24156.1"/>
    <property type="molecule type" value="Genomic_DNA"/>
</dbReference>
<evidence type="ECO:0000256" key="3">
    <source>
        <dbReference type="SAM" id="Phobius"/>
    </source>
</evidence>
<keyword evidence="3" id="KW-1133">Transmembrane helix</keyword>
<dbReference type="PANTHER" id="PTHR30576">
    <property type="entry name" value="COLANIC BIOSYNTHESIS UDP-GLUCOSE LIPID CARRIER TRANSFERASE"/>
    <property type="match status" value="1"/>
</dbReference>
<dbReference type="OrthoDB" id="9808602at2"/>
<dbReference type="GO" id="GO:0016780">
    <property type="term" value="F:phosphotransferase activity, for other substituted phosphate groups"/>
    <property type="evidence" value="ECO:0007669"/>
    <property type="project" value="TreeGrafter"/>
</dbReference>
<accession>C8S497</accession>
<name>C8S497_9RHOB</name>
<feature type="transmembrane region" description="Helical" evidence="3">
    <location>
        <begin position="43"/>
        <end position="64"/>
    </location>
</feature>
<dbReference type="eggNOG" id="COG2148">
    <property type="taxonomic scope" value="Bacteria"/>
</dbReference>
<gene>
    <name evidence="5" type="ORF">Rsw2DRAFT_2875</name>
</gene>
<comment type="caution">
    <text evidence="5">The sequence shown here is derived from an EMBL/GenBank/DDBJ whole genome shotgun (WGS) entry which is preliminary data.</text>
</comment>
<evidence type="ECO:0000313" key="6">
    <source>
        <dbReference type="Proteomes" id="UP000010121"/>
    </source>
</evidence>
<feature type="domain" description="Bacterial sugar transferase" evidence="4">
    <location>
        <begin position="38"/>
        <end position="226"/>
    </location>
</feature>
<keyword evidence="2" id="KW-0270">Exopolysaccharide synthesis</keyword>
<comment type="similarity">
    <text evidence="1">Belongs to the bacterial sugar transferase family.</text>
</comment>
<organism evidence="5 6">
    <name type="scientific">Rhodobacter ferrooxidans</name>
    <dbReference type="NCBI Taxonomy" id="371731"/>
    <lineage>
        <taxon>Bacteria</taxon>
        <taxon>Pseudomonadati</taxon>
        <taxon>Pseudomonadota</taxon>
        <taxon>Alphaproteobacteria</taxon>
        <taxon>Rhodobacterales</taxon>
        <taxon>Rhodobacter group</taxon>
        <taxon>Rhodobacter</taxon>
    </lineage>
</organism>
<proteinExistence type="inferred from homology"/>
<dbReference type="Pfam" id="PF02397">
    <property type="entry name" value="Bac_transf"/>
    <property type="match status" value="1"/>
</dbReference>
<keyword evidence="3" id="KW-0472">Membrane</keyword>
<evidence type="ECO:0000256" key="1">
    <source>
        <dbReference type="ARBA" id="ARBA00006464"/>
    </source>
</evidence>
<keyword evidence="6" id="KW-1185">Reference proteome</keyword>
<dbReference type="InterPro" id="IPR003362">
    <property type="entry name" value="Bact_transf"/>
</dbReference>
<dbReference type="AlphaFoldDB" id="C8S497"/>
<dbReference type="GO" id="GO:0000271">
    <property type="term" value="P:polysaccharide biosynthetic process"/>
    <property type="evidence" value="ECO:0007669"/>
    <property type="project" value="UniProtKB-KW"/>
</dbReference>
<dbReference type="STRING" id="371731.Rsw2DRAFT_2875"/>
<dbReference type="PANTHER" id="PTHR30576:SF0">
    <property type="entry name" value="UNDECAPRENYL-PHOSPHATE N-ACETYLGALACTOSAMINYL 1-PHOSPHATE TRANSFERASE-RELATED"/>
    <property type="match status" value="1"/>
</dbReference>
<dbReference type="RefSeq" id="WP_008032184.1">
    <property type="nucleotide sequence ID" value="NZ_ACYY01000024.1"/>
</dbReference>
<evidence type="ECO:0000259" key="4">
    <source>
        <dbReference type="Pfam" id="PF02397"/>
    </source>
</evidence>
<keyword evidence="3" id="KW-0812">Transmembrane</keyword>
<keyword evidence="5" id="KW-0808">Transferase</keyword>
<sequence length="232" mass="25938">MTTTVRALQLADTTGKAEPALPPLVLPDPTTSFCWKVKRGSEWLMAATLLTLLSVPLLAIALLIRLESPGPVLFCQPRFGRDNRPFKVLKFRTMRTDRCDLSGGMQTAHRDPRITRVGMILRKSSLDELPQLVNVLRGDMALIGPRAHPCGMRVEGVLCEHLDPHYHHRHRIPPGVTGWAQVNGSRGPVDTSHQLRQRVQLDLDYIRNWSLGRDVAILLRTVVVCLRATGAR</sequence>
<reference evidence="5 6" key="1">
    <citation type="submission" date="2009-08" db="EMBL/GenBank/DDBJ databases">
        <title>The draft genome of Rhodobacter sp. SW2.</title>
        <authorList>
            <consortium name="US DOE Joint Genome Institute (JGI-PGF)"/>
            <person name="Lucas S."/>
            <person name="Copeland A."/>
            <person name="Lapidus A."/>
            <person name="Glavina del Rio T."/>
            <person name="Tice H."/>
            <person name="Bruce D."/>
            <person name="Goodwin L."/>
            <person name="Pitluck S."/>
            <person name="Larimer F."/>
            <person name="Land M.L."/>
            <person name="Hauser L."/>
            <person name="Emerson D."/>
        </authorList>
    </citation>
    <scope>NUCLEOTIDE SEQUENCE [LARGE SCALE GENOMIC DNA]</scope>
    <source>
        <strain evidence="5 6">SW2</strain>
    </source>
</reference>